<feature type="transmembrane region" description="Helical" evidence="1">
    <location>
        <begin position="103"/>
        <end position="123"/>
    </location>
</feature>
<evidence type="ECO:0000256" key="1">
    <source>
        <dbReference type="SAM" id="Phobius"/>
    </source>
</evidence>
<feature type="transmembrane region" description="Helical" evidence="1">
    <location>
        <begin position="130"/>
        <end position="155"/>
    </location>
</feature>
<feature type="transmembrane region" description="Helical" evidence="1">
    <location>
        <begin position="167"/>
        <end position="184"/>
    </location>
</feature>
<dbReference type="OrthoDB" id="5864807at2759"/>
<feature type="transmembrane region" description="Helical" evidence="1">
    <location>
        <begin position="80"/>
        <end position="97"/>
    </location>
</feature>
<evidence type="ECO:0000313" key="3">
    <source>
        <dbReference type="Proteomes" id="UP000267096"/>
    </source>
</evidence>
<sequence length="247" mass="27667">MGTYKPWSMLAMYASVTGFIYMETDGFRKDTPLLYAMPLLLLAVLTINLNMRSLTKYLTALSFLLAGASLYQLDRLVLNYTCSLMTLSHTAYLLSFISCLRKLWNGLALALTVYVGALSYYCFADLVYSIPLLIVLLSALLLVLFVSTLVAGSIWQYGSRHTSATQVSHSLLICIILKILTLTVKYPLGHLGYQSVPPFRYCRNLALSPLFSGRFPAVRRISHGHLLLFRNATESFRNASESTTLYN</sequence>
<evidence type="ECO:0000313" key="2">
    <source>
        <dbReference type="EMBL" id="VDK77501.1"/>
    </source>
</evidence>
<dbReference type="WBParaSite" id="ASIM_0002113601-mRNA-1">
    <property type="protein sequence ID" value="ASIM_0002113601-mRNA-1"/>
    <property type="gene ID" value="ASIM_0002113601"/>
</dbReference>
<proteinExistence type="predicted"/>
<gene>
    <name evidence="2" type="ORF">ASIM_LOCUS20510</name>
</gene>
<name>A0A0M3KJG2_ANISI</name>
<feature type="transmembrane region" description="Helical" evidence="1">
    <location>
        <begin position="34"/>
        <end position="51"/>
    </location>
</feature>
<dbReference type="Proteomes" id="UP000267096">
    <property type="component" value="Unassembled WGS sequence"/>
</dbReference>
<reference evidence="4" key="1">
    <citation type="submission" date="2017-02" db="UniProtKB">
        <authorList>
            <consortium name="WormBaseParasite"/>
        </authorList>
    </citation>
    <scope>IDENTIFICATION</scope>
</reference>
<reference evidence="2 3" key="2">
    <citation type="submission" date="2018-11" db="EMBL/GenBank/DDBJ databases">
        <authorList>
            <consortium name="Pathogen Informatics"/>
        </authorList>
    </citation>
    <scope>NUCLEOTIDE SEQUENCE [LARGE SCALE GENOMIC DNA]</scope>
</reference>
<feature type="transmembrane region" description="Helical" evidence="1">
    <location>
        <begin position="57"/>
        <end position="73"/>
    </location>
</feature>
<keyword evidence="1" id="KW-0812">Transmembrane</keyword>
<protein>
    <submittedName>
        <fullName evidence="4">Inner membrane protein</fullName>
    </submittedName>
</protein>
<accession>A0A0M3KJG2</accession>
<dbReference type="EMBL" id="UYRR01039820">
    <property type="protein sequence ID" value="VDK77501.1"/>
    <property type="molecule type" value="Genomic_DNA"/>
</dbReference>
<evidence type="ECO:0000313" key="4">
    <source>
        <dbReference type="WBParaSite" id="ASIM_0002113601-mRNA-1"/>
    </source>
</evidence>
<keyword evidence="1" id="KW-1133">Transmembrane helix</keyword>
<organism evidence="4">
    <name type="scientific">Anisakis simplex</name>
    <name type="common">Herring worm</name>
    <dbReference type="NCBI Taxonomy" id="6269"/>
    <lineage>
        <taxon>Eukaryota</taxon>
        <taxon>Metazoa</taxon>
        <taxon>Ecdysozoa</taxon>
        <taxon>Nematoda</taxon>
        <taxon>Chromadorea</taxon>
        <taxon>Rhabditida</taxon>
        <taxon>Spirurina</taxon>
        <taxon>Ascaridomorpha</taxon>
        <taxon>Ascaridoidea</taxon>
        <taxon>Anisakidae</taxon>
        <taxon>Anisakis</taxon>
        <taxon>Anisakis simplex complex</taxon>
    </lineage>
</organism>
<dbReference type="AlphaFoldDB" id="A0A0M3KJG2"/>
<keyword evidence="3" id="KW-1185">Reference proteome</keyword>
<keyword evidence="1" id="KW-0472">Membrane</keyword>